<keyword evidence="4" id="KW-1185">Reference proteome</keyword>
<proteinExistence type="predicted"/>
<dbReference type="AlphaFoldDB" id="A0A8X7T8C7"/>
<gene>
    <name evidence="3" type="ORF">A4X09_0g83</name>
</gene>
<feature type="signal peptide" evidence="2">
    <location>
        <begin position="1"/>
        <end position="19"/>
    </location>
</feature>
<comment type="caution">
    <text evidence="3">The sequence shown here is derived from an EMBL/GenBank/DDBJ whole genome shotgun (WGS) entry which is preliminary data.</text>
</comment>
<evidence type="ECO:0000313" key="3">
    <source>
        <dbReference type="EMBL" id="KAE8272264.1"/>
    </source>
</evidence>
<name>A0A8X7T8C7_9BASI</name>
<protein>
    <submittedName>
        <fullName evidence="3">Uncharacterized protein</fullName>
    </submittedName>
</protein>
<reference evidence="3" key="2">
    <citation type="journal article" date="2019" name="IMA Fungus">
        <title>Genome sequencing and comparison of five Tilletia species to identify candidate genes for the detection of regulated species infecting wheat.</title>
        <authorList>
            <person name="Nguyen H.D.T."/>
            <person name="Sultana T."/>
            <person name="Kesanakurti P."/>
            <person name="Hambleton S."/>
        </authorList>
    </citation>
    <scope>NUCLEOTIDE SEQUENCE</scope>
    <source>
        <strain evidence="3">DAOMC 236422</strain>
    </source>
</reference>
<evidence type="ECO:0000313" key="4">
    <source>
        <dbReference type="Proteomes" id="UP000078113"/>
    </source>
</evidence>
<feature type="region of interest" description="Disordered" evidence="1">
    <location>
        <begin position="124"/>
        <end position="156"/>
    </location>
</feature>
<evidence type="ECO:0000256" key="2">
    <source>
        <dbReference type="SAM" id="SignalP"/>
    </source>
</evidence>
<feature type="chain" id="PRO_5036443115" evidence="2">
    <location>
        <begin position="20"/>
        <end position="192"/>
    </location>
</feature>
<feature type="compositionally biased region" description="Basic and acidic residues" evidence="1">
    <location>
        <begin position="135"/>
        <end position="146"/>
    </location>
</feature>
<keyword evidence="2" id="KW-0732">Signal</keyword>
<reference evidence="3" key="1">
    <citation type="submission" date="2016-04" db="EMBL/GenBank/DDBJ databases">
        <authorList>
            <person name="Nguyen H.D."/>
            <person name="Samba Siva P."/>
            <person name="Cullis J."/>
            <person name="Levesque C.A."/>
            <person name="Hambleton S."/>
        </authorList>
    </citation>
    <scope>NUCLEOTIDE SEQUENCE</scope>
    <source>
        <strain evidence="3">DAOMC 236422</strain>
    </source>
</reference>
<organism evidence="3 4">
    <name type="scientific">Tilletia walkeri</name>
    <dbReference type="NCBI Taxonomy" id="117179"/>
    <lineage>
        <taxon>Eukaryota</taxon>
        <taxon>Fungi</taxon>
        <taxon>Dikarya</taxon>
        <taxon>Basidiomycota</taxon>
        <taxon>Ustilaginomycotina</taxon>
        <taxon>Exobasidiomycetes</taxon>
        <taxon>Tilletiales</taxon>
        <taxon>Tilletiaceae</taxon>
        <taxon>Tilletia</taxon>
    </lineage>
</organism>
<dbReference type="EMBL" id="LWDG02000001">
    <property type="protein sequence ID" value="KAE8272264.1"/>
    <property type="molecule type" value="Genomic_DNA"/>
</dbReference>
<sequence length="192" mass="20478">MKAGFYFLALALAAAQTASMPVDLAQVRSTVASDIRDVGDFAALQSSRSPSMEVRGKKLPSRLVPGIRRPPPAVHVDAGDPNGGMAGDDVFSPVGPRLKNLLAKWGARDVGDFAVMQERGKARRPPPIIVPRPRPRPDTVHVDKGDPNGGMADDSVFTPVGPRLKNFMAKWGARDVGPATARAQRSLVLLQV</sequence>
<evidence type="ECO:0000256" key="1">
    <source>
        <dbReference type="SAM" id="MobiDB-lite"/>
    </source>
</evidence>
<dbReference type="Proteomes" id="UP000078113">
    <property type="component" value="Unassembled WGS sequence"/>
</dbReference>
<accession>A0A8X7T8C7</accession>